<dbReference type="Gene3D" id="2.60.120.1440">
    <property type="match status" value="1"/>
</dbReference>
<feature type="domain" description="Protein FecR C-terminal" evidence="3">
    <location>
        <begin position="315"/>
        <end position="382"/>
    </location>
</feature>
<organism evidence="4 5">
    <name type="scientific">Butyricimonas virosa</name>
    <dbReference type="NCBI Taxonomy" id="544645"/>
    <lineage>
        <taxon>Bacteria</taxon>
        <taxon>Pseudomonadati</taxon>
        <taxon>Bacteroidota</taxon>
        <taxon>Bacteroidia</taxon>
        <taxon>Bacteroidales</taxon>
        <taxon>Odoribacteraceae</taxon>
        <taxon>Butyricimonas</taxon>
    </lineage>
</organism>
<accession>A0A413IJ66</accession>
<feature type="transmembrane region" description="Helical" evidence="1">
    <location>
        <begin position="88"/>
        <end position="107"/>
    </location>
</feature>
<dbReference type="InterPro" id="IPR032508">
    <property type="entry name" value="FecR_C"/>
</dbReference>
<proteinExistence type="predicted"/>
<keyword evidence="1" id="KW-0472">Membrane</keyword>
<evidence type="ECO:0000256" key="1">
    <source>
        <dbReference type="SAM" id="Phobius"/>
    </source>
</evidence>
<reference evidence="4 5" key="1">
    <citation type="submission" date="2018-08" db="EMBL/GenBank/DDBJ databases">
        <title>A genome reference for cultivated species of the human gut microbiota.</title>
        <authorList>
            <person name="Zou Y."/>
            <person name="Xue W."/>
            <person name="Luo G."/>
        </authorList>
    </citation>
    <scope>NUCLEOTIDE SEQUENCE [LARGE SCALE GENOMIC DNA]</scope>
    <source>
        <strain evidence="4 5">OF02-7</strain>
    </source>
</reference>
<name>A0A413IJ66_9BACT</name>
<dbReference type="RefSeq" id="WP_117775622.1">
    <property type="nucleotide sequence ID" value="NZ_CAUGOG010000045.1"/>
</dbReference>
<dbReference type="PANTHER" id="PTHR30273:SF2">
    <property type="entry name" value="PROTEIN FECR"/>
    <property type="match status" value="1"/>
</dbReference>
<dbReference type="GO" id="GO:0016989">
    <property type="term" value="F:sigma factor antagonist activity"/>
    <property type="evidence" value="ECO:0007669"/>
    <property type="project" value="TreeGrafter"/>
</dbReference>
<comment type="caution">
    <text evidence="4">The sequence shown here is derived from an EMBL/GenBank/DDBJ whole genome shotgun (WGS) entry which is preliminary data.</text>
</comment>
<dbReference type="FunFam" id="2.60.120.1440:FF:000001">
    <property type="entry name" value="Putative anti-sigma factor"/>
    <property type="match status" value="1"/>
</dbReference>
<dbReference type="Pfam" id="PF16344">
    <property type="entry name" value="FecR_C"/>
    <property type="match status" value="1"/>
</dbReference>
<dbReference type="OrthoDB" id="1099963at2"/>
<evidence type="ECO:0000313" key="5">
    <source>
        <dbReference type="Proteomes" id="UP000286063"/>
    </source>
</evidence>
<dbReference type="Gene3D" id="3.55.50.30">
    <property type="match status" value="1"/>
</dbReference>
<dbReference type="Proteomes" id="UP000286063">
    <property type="component" value="Unassembled WGS sequence"/>
</dbReference>
<feature type="domain" description="FecR protein" evidence="2">
    <location>
        <begin position="179"/>
        <end position="269"/>
    </location>
</feature>
<dbReference type="AlphaFoldDB" id="A0A413IJ66"/>
<protein>
    <submittedName>
        <fullName evidence="4">DUF4974 domain-containing protein</fullName>
    </submittedName>
</protein>
<evidence type="ECO:0000259" key="2">
    <source>
        <dbReference type="Pfam" id="PF04773"/>
    </source>
</evidence>
<dbReference type="InterPro" id="IPR012373">
    <property type="entry name" value="Ferrdict_sens_TM"/>
</dbReference>
<evidence type="ECO:0000259" key="3">
    <source>
        <dbReference type="Pfam" id="PF16344"/>
    </source>
</evidence>
<dbReference type="PIRSF" id="PIRSF018266">
    <property type="entry name" value="FecR"/>
    <property type="match status" value="1"/>
</dbReference>
<dbReference type="Pfam" id="PF04773">
    <property type="entry name" value="FecR"/>
    <property type="match status" value="1"/>
</dbReference>
<keyword evidence="1" id="KW-1133">Transmembrane helix</keyword>
<keyword evidence="1" id="KW-0812">Transmembrane</keyword>
<dbReference type="PANTHER" id="PTHR30273">
    <property type="entry name" value="PERIPLASMIC SIGNAL SENSOR AND SIGMA FACTOR ACTIVATOR FECR-RELATED"/>
    <property type="match status" value="1"/>
</dbReference>
<evidence type="ECO:0000313" key="4">
    <source>
        <dbReference type="EMBL" id="RGY12462.1"/>
    </source>
</evidence>
<dbReference type="InterPro" id="IPR006860">
    <property type="entry name" value="FecR"/>
</dbReference>
<gene>
    <name evidence="4" type="ORF">DXA50_17715</name>
</gene>
<dbReference type="EMBL" id="QSCR01000043">
    <property type="protein sequence ID" value="RGY12462.1"/>
    <property type="molecule type" value="Genomic_DNA"/>
</dbReference>
<sequence>MNFHLEHHIAELLYRSIRGKLSDFEREELNQWRSDSPMHEALFMRLQDDGYIDEELGIFIKGEEKNSVLWERIRENSILRKRKRFIRFSRWGAAAVLLLVICVSLFIKKGEQEVVPVAIQTILPGSHKATLLMENGEEIELSDSVRMSIEQGIIASNNQLEYGDLVKELASGYYHVLKIPRGGEYRLKLSDGTIVYLNSDSELRYPVNFSATSREVELRGEAFFEVVTDPQRPFVVNAEQVRVRVLGTSFNVNTYDKDYIETVLVKGRVGLQMEGNTQEWQIKPNELARYDRKNKTMEVKEVDILPYVTWKEGHFLFKNQSLEKIMDIMARWYDVSVEFQDESIRNLHFTGDIKRHANFSIILKALTSSVNVNYKLNGRELILYMK</sequence>